<name>A0A9P7RYY2_9AGAR</name>
<dbReference type="SUPFAM" id="SSF89009">
    <property type="entry name" value="GAT-like domain"/>
    <property type="match status" value="1"/>
</dbReference>
<dbReference type="GeneID" id="66077705"/>
<proteinExistence type="predicted"/>
<gene>
    <name evidence="2" type="ORF">E1B28_008629</name>
</gene>
<evidence type="ECO:0000313" key="2">
    <source>
        <dbReference type="EMBL" id="KAG7092265.1"/>
    </source>
</evidence>
<accession>A0A9P7RYY2</accession>
<feature type="region of interest" description="Disordered" evidence="1">
    <location>
        <begin position="61"/>
        <end position="111"/>
    </location>
</feature>
<sequence>MTGSITPSPPTTNSLKKLKLVLLSWQERFKSELSMRHVANLYLIIKDSQSQRGLENALYVAPSKAEKEDAKKKEEEAREKERERLWSEEDKRKRKKVKTRRQPSILSRRNRRCLQASQASSNLVNAIILVNPEKESLLTNERVQHCLEIAKQVRKAIVRYVQPVENEEVPIGFLIETNDRIITVLEMYDQAQAALQDKADTKDITSG</sequence>
<dbReference type="PANTHER" id="PTHR47789:SF1">
    <property type="entry name" value="LAS SEVENTEEN-BINDING PROTEIN 5"/>
    <property type="match status" value="1"/>
</dbReference>
<comment type="caution">
    <text evidence="2">The sequence shown here is derived from an EMBL/GenBank/DDBJ whole genome shotgun (WGS) entry which is preliminary data.</text>
</comment>
<reference evidence="2" key="1">
    <citation type="journal article" date="2021" name="Genome Biol. Evol.">
        <title>The assembled and annotated genome of the fairy-ring fungus Marasmius oreades.</title>
        <authorList>
            <person name="Hiltunen M."/>
            <person name="Ament-Velasquez S.L."/>
            <person name="Johannesson H."/>
        </authorList>
    </citation>
    <scope>NUCLEOTIDE SEQUENCE</scope>
    <source>
        <strain evidence="2">03SP1</strain>
    </source>
</reference>
<dbReference type="InterPro" id="IPR045007">
    <property type="entry name" value="LSB5"/>
</dbReference>
<dbReference type="GO" id="GO:0006897">
    <property type="term" value="P:endocytosis"/>
    <property type="evidence" value="ECO:0007669"/>
    <property type="project" value="InterPro"/>
</dbReference>
<dbReference type="AlphaFoldDB" id="A0A9P7RYY2"/>
<dbReference type="GO" id="GO:0030479">
    <property type="term" value="C:actin cortical patch"/>
    <property type="evidence" value="ECO:0007669"/>
    <property type="project" value="TreeGrafter"/>
</dbReference>
<dbReference type="Proteomes" id="UP001049176">
    <property type="component" value="Chromosome 5"/>
</dbReference>
<evidence type="ECO:0000256" key="1">
    <source>
        <dbReference type="SAM" id="MobiDB-lite"/>
    </source>
</evidence>
<dbReference type="GO" id="GO:0007015">
    <property type="term" value="P:actin filament organization"/>
    <property type="evidence" value="ECO:0007669"/>
    <property type="project" value="InterPro"/>
</dbReference>
<dbReference type="EMBL" id="CM032185">
    <property type="protein sequence ID" value="KAG7092265.1"/>
    <property type="molecule type" value="Genomic_DNA"/>
</dbReference>
<protein>
    <submittedName>
        <fullName evidence="2">Uncharacterized protein</fullName>
    </submittedName>
</protein>
<organism evidence="2 3">
    <name type="scientific">Marasmius oreades</name>
    <name type="common">fairy-ring Marasmius</name>
    <dbReference type="NCBI Taxonomy" id="181124"/>
    <lineage>
        <taxon>Eukaryota</taxon>
        <taxon>Fungi</taxon>
        <taxon>Dikarya</taxon>
        <taxon>Basidiomycota</taxon>
        <taxon>Agaricomycotina</taxon>
        <taxon>Agaricomycetes</taxon>
        <taxon>Agaricomycetidae</taxon>
        <taxon>Agaricales</taxon>
        <taxon>Marasmiineae</taxon>
        <taxon>Marasmiaceae</taxon>
        <taxon>Marasmius</taxon>
    </lineage>
</organism>
<dbReference type="CDD" id="cd14232">
    <property type="entry name" value="GAT_LSB5"/>
    <property type="match status" value="1"/>
</dbReference>
<keyword evidence="3" id="KW-1185">Reference proteome</keyword>
<dbReference type="InterPro" id="IPR044103">
    <property type="entry name" value="GAT_LSB5"/>
</dbReference>
<evidence type="ECO:0000313" key="3">
    <source>
        <dbReference type="Proteomes" id="UP001049176"/>
    </source>
</evidence>
<dbReference type="PANTHER" id="PTHR47789">
    <property type="entry name" value="LAS SEVENTEEN-BINDING PROTEIN 5"/>
    <property type="match status" value="1"/>
</dbReference>
<dbReference type="RefSeq" id="XP_043008735.1">
    <property type="nucleotide sequence ID" value="XM_043153451.1"/>
</dbReference>
<feature type="compositionally biased region" description="Basic and acidic residues" evidence="1">
    <location>
        <begin position="64"/>
        <end position="91"/>
    </location>
</feature>
<feature type="compositionally biased region" description="Basic residues" evidence="1">
    <location>
        <begin position="92"/>
        <end position="101"/>
    </location>
</feature>
<dbReference type="GO" id="GO:0051666">
    <property type="term" value="P:actin cortical patch localization"/>
    <property type="evidence" value="ECO:0007669"/>
    <property type="project" value="TreeGrafter"/>
</dbReference>
<dbReference type="OrthoDB" id="10068368at2759"/>
<dbReference type="KEGG" id="more:E1B28_008629"/>